<dbReference type="InterPro" id="IPR006367">
    <property type="entry name" value="Sirohaem_synthase_N"/>
</dbReference>
<name>A0A090IWX1_9BACI</name>
<evidence type="ECO:0000313" key="9">
    <source>
        <dbReference type="Proteomes" id="UP000040576"/>
    </source>
</evidence>
<dbReference type="InterPro" id="IPR028281">
    <property type="entry name" value="Sirohaem_synthase_central"/>
</dbReference>
<keyword evidence="4" id="KW-0520">NAD</keyword>
<dbReference type="GeneID" id="92961666"/>
<dbReference type="Pfam" id="PF22440">
    <property type="entry name" value="SirC_C"/>
    <property type="match status" value="1"/>
</dbReference>
<evidence type="ECO:0000256" key="5">
    <source>
        <dbReference type="ARBA" id="ARBA00023244"/>
    </source>
</evidence>
<dbReference type="SUPFAM" id="SSF75615">
    <property type="entry name" value="Siroheme synthase middle domains-like"/>
    <property type="match status" value="1"/>
</dbReference>
<comment type="catalytic activity">
    <reaction evidence="6">
        <text>precorrin-2 + NAD(+) = sirohydrochlorin + NADH + 2 H(+)</text>
        <dbReference type="Rhea" id="RHEA:15613"/>
        <dbReference type="ChEBI" id="CHEBI:15378"/>
        <dbReference type="ChEBI" id="CHEBI:57540"/>
        <dbReference type="ChEBI" id="CHEBI:57945"/>
        <dbReference type="ChEBI" id="CHEBI:58351"/>
        <dbReference type="ChEBI" id="CHEBI:58827"/>
        <dbReference type="EC" id="1.3.1.76"/>
    </reaction>
</comment>
<evidence type="ECO:0000256" key="6">
    <source>
        <dbReference type="ARBA" id="ARBA00047561"/>
    </source>
</evidence>
<dbReference type="NCBIfam" id="NF005222">
    <property type="entry name" value="PRK06718.1"/>
    <property type="match status" value="1"/>
</dbReference>
<dbReference type="GO" id="GO:0019354">
    <property type="term" value="P:siroheme biosynthetic process"/>
    <property type="evidence" value="ECO:0007669"/>
    <property type="project" value="UniProtKB-UniPathway"/>
</dbReference>
<evidence type="ECO:0000256" key="2">
    <source>
        <dbReference type="ARBA" id="ARBA00012400"/>
    </source>
</evidence>
<protein>
    <recommendedName>
        <fullName evidence="2">precorrin-2 dehydrogenase</fullName>
        <ecNumber evidence="2">1.3.1.76</ecNumber>
    </recommendedName>
</protein>
<dbReference type="Pfam" id="PF13241">
    <property type="entry name" value="NAD_binding_7"/>
    <property type="match status" value="1"/>
</dbReference>
<evidence type="ECO:0000256" key="1">
    <source>
        <dbReference type="ARBA" id="ARBA00005010"/>
    </source>
</evidence>
<dbReference type="InterPro" id="IPR042518">
    <property type="entry name" value="SirC_C"/>
</dbReference>
<dbReference type="InterPro" id="IPR028161">
    <property type="entry name" value="Met8-like"/>
</dbReference>
<comment type="pathway">
    <text evidence="1">Porphyrin-containing compound metabolism; siroheme biosynthesis; sirohydrochlorin from precorrin-2: step 1/1.</text>
</comment>
<keyword evidence="9" id="KW-1185">Reference proteome</keyword>
<dbReference type="Pfam" id="PF14824">
    <property type="entry name" value="Sirohm_synth_M"/>
    <property type="match status" value="1"/>
</dbReference>
<feature type="domain" description="Siroheme synthase central" evidence="7">
    <location>
        <begin position="119"/>
        <end position="145"/>
    </location>
</feature>
<dbReference type="NCBIfam" id="TIGR01470">
    <property type="entry name" value="cysG_Nterm"/>
    <property type="match status" value="1"/>
</dbReference>
<gene>
    <name evidence="8" type="ORF">BT1A1_2387</name>
</gene>
<evidence type="ECO:0000259" key="7">
    <source>
        <dbReference type="Pfam" id="PF14824"/>
    </source>
</evidence>
<dbReference type="GO" id="GO:0004325">
    <property type="term" value="F:ferrochelatase activity"/>
    <property type="evidence" value="ECO:0007669"/>
    <property type="project" value="InterPro"/>
</dbReference>
<dbReference type="SUPFAM" id="SSF51735">
    <property type="entry name" value="NAD(P)-binding Rossmann-fold domains"/>
    <property type="match status" value="1"/>
</dbReference>
<organism evidence="8 9">
    <name type="scientific">Caldibacillus thermoamylovorans</name>
    <dbReference type="NCBI Taxonomy" id="35841"/>
    <lineage>
        <taxon>Bacteria</taxon>
        <taxon>Bacillati</taxon>
        <taxon>Bacillota</taxon>
        <taxon>Bacilli</taxon>
        <taxon>Bacillales</taxon>
        <taxon>Bacillaceae</taxon>
        <taxon>Caldibacillus</taxon>
    </lineage>
</organism>
<dbReference type="PANTHER" id="PTHR35330:SF1">
    <property type="entry name" value="SIROHEME BIOSYNTHESIS PROTEIN MET8"/>
    <property type="match status" value="1"/>
</dbReference>
<keyword evidence="5" id="KW-0627">Porphyrin biosynthesis</keyword>
<reference evidence="8 9" key="1">
    <citation type="submission" date="2014-07" db="EMBL/GenBank/DDBJ databases">
        <authorList>
            <person name="Wibberg Daniel"/>
        </authorList>
    </citation>
    <scope>NUCLEOTIDE SEQUENCE [LARGE SCALE GENOMIC DNA]</scope>
</reference>
<accession>A0A090IWX1</accession>
<dbReference type="Gene3D" id="3.40.50.720">
    <property type="entry name" value="NAD(P)-binding Rossmann-like Domain"/>
    <property type="match status" value="1"/>
</dbReference>
<dbReference type="UniPathway" id="UPA00262">
    <property type="reaction ID" value="UER00222"/>
</dbReference>
<keyword evidence="3" id="KW-0560">Oxidoreductase</keyword>
<dbReference type="Proteomes" id="UP000040576">
    <property type="component" value="Unassembled WGS sequence"/>
</dbReference>
<dbReference type="PANTHER" id="PTHR35330">
    <property type="entry name" value="SIROHEME BIOSYNTHESIS PROTEIN MET8"/>
    <property type="match status" value="1"/>
</dbReference>
<evidence type="ECO:0000256" key="4">
    <source>
        <dbReference type="ARBA" id="ARBA00023027"/>
    </source>
</evidence>
<dbReference type="AlphaFoldDB" id="A0A090IWX1"/>
<proteinExistence type="predicted"/>
<dbReference type="GO" id="GO:0043115">
    <property type="term" value="F:precorrin-2 dehydrogenase activity"/>
    <property type="evidence" value="ECO:0007669"/>
    <property type="project" value="UniProtKB-EC"/>
</dbReference>
<evidence type="ECO:0000256" key="3">
    <source>
        <dbReference type="ARBA" id="ARBA00023002"/>
    </source>
</evidence>
<dbReference type="RefSeq" id="WP_034771501.1">
    <property type="nucleotide sequence ID" value="NZ_CCRF01000066.1"/>
</dbReference>
<dbReference type="Gene3D" id="1.10.8.610">
    <property type="entry name" value="SirC, precorrin-2 dehydrogenase, C-terminal helical domain-like"/>
    <property type="match status" value="1"/>
</dbReference>
<sequence>MTRFIPLMFDLNNKNIVIIGGGHVAERRIRLLLESGGKITVTSPKITQEIRNYWEQGKVNWLKKYFEPNDISNAFLVIIATNNPQVNELVLQYAPKNTLINDATNASNGNIHFPTIMNRGRLTISVATNGASPKLTKQIKQQLEATFPENYGEYVDFLYECRELLKNSPLPKEEHQKLLKQLLDDDFHSKTNQQQFLSWLKNLQNNEKGQGDLN</sequence>
<dbReference type="InterPro" id="IPR036291">
    <property type="entry name" value="NAD(P)-bd_dom_sf"/>
</dbReference>
<evidence type="ECO:0000313" key="8">
    <source>
        <dbReference type="EMBL" id="CEE02207.1"/>
    </source>
</evidence>
<dbReference type="EC" id="1.3.1.76" evidence="2"/>
<dbReference type="EMBL" id="CCRF01000066">
    <property type="protein sequence ID" value="CEE02207.1"/>
    <property type="molecule type" value="Genomic_DNA"/>
</dbReference>